<dbReference type="GO" id="GO:0006633">
    <property type="term" value="P:fatty acid biosynthetic process"/>
    <property type="evidence" value="ECO:0007669"/>
    <property type="project" value="InterPro"/>
</dbReference>
<evidence type="ECO:0000256" key="7">
    <source>
        <dbReference type="ARBA" id="ARBA00023268"/>
    </source>
</evidence>
<dbReference type="Gene3D" id="3.30.300.30">
    <property type="match status" value="1"/>
</dbReference>
<dbReference type="Gene3D" id="1.10.1200.10">
    <property type="entry name" value="ACP-like"/>
    <property type="match status" value="1"/>
</dbReference>
<dbReference type="InterPro" id="IPR057326">
    <property type="entry name" value="KR_dom"/>
</dbReference>
<dbReference type="SMART" id="SM00827">
    <property type="entry name" value="PKS_AT"/>
    <property type="match status" value="1"/>
</dbReference>
<feature type="domain" description="PKS/mFAS DH" evidence="13">
    <location>
        <begin position="945"/>
        <end position="1250"/>
    </location>
</feature>
<dbReference type="InterPro" id="IPR020845">
    <property type="entry name" value="AMP-binding_CS"/>
</dbReference>
<dbReference type="PROSITE" id="PS00012">
    <property type="entry name" value="PHOSPHOPANTETHEINE"/>
    <property type="match status" value="1"/>
</dbReference>
<evidence type="ECO:0000313" key="15">
    <source>
        <dbReference type="Proteomes" id="UP000214365"/>
    </source>
</evidence>
<dbReference type="Pfam" id="PF00109">
    <property type="entry name" value="ketoacyl-synt"/>
    <property type="match status" value="1"/>
</dbReference>
<dbReference type="InterPro" id="IPR045851">
    <property type="entry name" value="AMP-bd_C_sf"/>
</dbReference>
<dbReference type="SUPFAM" id="SSF52151">
    <property type="entry name" value="FabD/lysophospholipase-like"/>
    <property type="match status" value="1"/>
</dbReference>
<dbReference type="FunFam" id="3.40.47.10:FF:000019">
    <property type="entry name" value="Polyketide synthase type I"/>
    <property type="match status" value="1"/>
</dbReference>
<dbReference type="STRING" id="1441469.A0A1Q5Q882"/>
<dbReference type="OrthoDB" id="329835at2759"/>
<evidence type="ECO:0000256" key="3">
    <source>
        <dbReference type="ARBA" id="ARBA00022598"/>
    </source>
</evidence>
<dbReference type="SMART" id="SM00825">
    <property type="entry name" value="PKS_KS"/>
    <property type="match status" value="1"/>
</dbReference>
<dbReference type="Gene3D" id="3.30.559.30">
    <property type="entry name" value="Nonribosomal peptide synthetase, condensation domain"/>
    <property type="match status" value="1"/>
</dbReference>
<comment type="similarity">
    <text evidence="8">In the C-terminal section; belongs to the NRP synthetase family.</text>
</comment>
<dbReference type="SUPFAM" id="SSF51735">
    <property type="entry name" value="NAD(P)-binding Rossmann-fold domains"/>
    <property type="match status" value="2"/>
</dbReference>
<dbReference type="Gene3D" id="3.40.50.150">
    <property type="entry name" value="Vaccinia Virus protein VP39"/>
    <property type="match status" value="1"/>
</dbReference>
<evidence type="ECO:0000256" key="4">
    <source>
        <dbReference type="ARBA" id="ARBA00022603"/>
    </source>
</evidence>
<evidence type="ECO:0000256" key="5">
    <source>
        <dbReference type="ARBA" id="ARBA00022679"/>
    </source>
</evidence>
<dbReference type="Gene3D" id="3.40.50.12780">
    <property type="entry name" value="N-terminal domain of ligase-like"/>
    <property type="match status" value="1"/>
</dbReference>
<dbReference type="Pfam" id="PF21089">
    <property type="entry name" value="PKS_DH_N"/>
    <property type="match status" value="1"/>
</dbReference>
<keyword evidence="3" id="KW-0436">Ligase</keyword>
<protein>
    <recommendedName>
        <fullName evidence="16">Carrier domain-containing protein</fullName>
    </recommendedName>
</protein>
<reference evidence="14 15" key="1">
    <citation type="submission" date="2015-06" db="EMBL/GenBank/DDBJ databases">
        <title>Talaromyces atroroseus IBT 11181 draft genome.</title>
        <authorList>
            <person name="Rasmussen K.B."/>
            <person name="Rasmussen S."/>
            <person name="Petersen B."/>
            <person name="Sicheritz-Ponten T."/>
            <person name="Mortensen U.H."/>
            <person name="Thrane U."/>
        </authorList>
    </citation>
    <scope>NUCLEOTIDE SEQUENCE [LARGE SCALE GENOMIC DNA]</scope>
    <source>
        <strain evidence="14 15">IBT 11181</strain>
    </source>
</reference>
<dbReference type="InterPro" id="IPR014043">
    <property type="entry name" value="Acyl_transferase_dom"/>
</dbReference>
<dbReference type="InterPro" id="IPR020841">
    <property type="entry name" value="PKS_Beta-ketoAc_synthase_dom"/>
</dbReference>
<dbReference type="Pfam" id="PF14765">
    <property type="entry name" value="PS-DH"/>
    <property type="match status" value="1"/>
</dbReference>
<keyword evidence="2" id="KW-0597">Phosphoprotein</keyword>
<evidence type="ECO:0000259" key="12">
    <source>
        <dbReference type="PROSITE" id="PS52004"/>
    </source>
</evidence>
<dbReference type="InterPro" id="IPR006162">
    <property type="entry name" value="Ppantetheine_attach_site"/>
</dbReference>
<evidence type="ECO:0000259" key="13">
    <source>
        <dbReference type="PROSITE" id="PS52019"/>
    </source>
</evidence>
<proteinExistence type="inferred from homology"/>
<accession>A0A1Q5Q882</accession>
<dbReference type="SUPFAM" id="SSF52777">
    <property type="entry name" value="CoA-dependent acyltransferases"/>
    <property type="match status" value="2"/>
</dbReference>
<dbReference type="Pfam" id="PF00550">
    <property type="entry name" value="PP-binding"/>
    <property type="match status" value="1"/>
</dbReference>
<dbReference type="InterPro" id="IPR049900">
    <property type="entry name" value="PKS_mFAS_DH"/>
</dbReference>
<dbReference type="InterPro" id="IPR000873">
    <property type="entry name" value="AMP-dep_synth/lig_dom"/>
</dbReference>
<dbReference type="InterPro" id="IPR013968">
    <property type="entry name" value="PKS_KR"/>
</dbReference>
<dbReference type="PROSITE" id="PS52019">
    <property type="entry name" value="PKS_MFAS_DH"/>
    <property type="match status" value="1"/>
</dbReference>
<dbReference type="InterPro" id="IPR016039">
    <property type="entry name" value="Thiolase-like"/>
</dbReference>
<feature type="active site" description="Proton acceptor; for dehydratase activity" evidence="9">
    <location>
        <position position="977"/>
    </location>
</feature>
<dbReference type="GO" id="GO:0009403">
    <property type="term" value="P:toxin biosynthetic process"/>
    <property type="evidence" value="ECO:0007669"/>
    <property type="project" value="UniProtKB-ARBA"/>
</dbReference>
<dbReference type="SUPFAM" id="SSF55048">
    <property type="entry name" value="Probable ACP-binding domain of malonyl-CoA ACP transacylase"/>
    <property type="match status" value="1"/>
</dbReference>
<dbReference type="PROSITE" id="PS52004">
    <property type="entry name" value="KS3_2"/>
    <property type="match status" value="1"/>
</dbReference>
<dbReference type="SUPFAM" id="SSF53335">
    <property type="entry name" value="S-adenosyl-L-methionine-dependent methyltransferases"/>
    <property type="match status" value="1"/>
</dbReference>
<feature type="region of interest" description="Disordered" evidence="10">
    <location>
        <begin position="2466"/>
        <end position="2486"/>
    </location>
</feature>
<dbReference type="InterPro" id="IPR029063">
    <property type="entry name" value="SAM-dependent_MTases_sf"/>
</dbReference>
<evidence type="ECO:0000256" key="1">
    <source>
        <dbReference type="ARBA" id="ARBA00022450"/>
    </source>
</evidence>
<dbReference type="SUPFAM" id="SSF53901">
    <property type="entry name" value="Thiolase-like"/>
    <property type="match status" value="1"/>
</dbReference>
<evidence type="ECO:0000256" key="10">
    <source>
        <dbReference type="SAM" id="MobiDB-lite"/>
    </source>
</evidence>
<feature type="compositionally biased region" description="Low complexity" evidence="10">
    <location>
        <begin position="2474"/>
        <end position="2486"/>
    </location>
</feature>
<dbReference type="InterPro" id="IPR036291">
    <property type="entry name" value="NAD(P)-bd_dom_sf"/>
</dbReference>
<organism evidence="14 15">
    <name type="scientific">Talaromyces atroroseus</name>
    <dbReference type="NCBI Taxonomy" id="1441469"/>
    <lineage>
        <taxon>Eukaryota</taxon>
        <taxon>Fungi</taxon>
        <taxon>Dikarya</taxon>
        <taxon>Ascomycota</taxon>
        <taxon>Pezizomycotina</taxon>
        <taxon>Eurotiomycetes</taxon>
        <taxon>Eurotiomycetidae</taxon>
        <taxon>Eurotiales</taxon>
        <taxon>Trichocomaceae</taxon>
        <taxon>Talaromyces</taxon>
        <taxon>Talaromyces sect. Trachyspermi</taxon>
    </lineage>
</organism>
<dbReference type="GO" id="GO:0031177">
    <property type="term" value="F:phosphopantetheine binding"/>
    <property type="evidence" value="ECO:0007669"/>
    <property type="project" value="InterPro"/>
</dbReference>
<dbReference type="InterPro" id="IPR049551">
    <property type="entry name" value="PKS_DH_C"/>
</dbReference>
<dbReference type="SMART" id="SM00823">
    <property type="entry name" value="PKS_PP"/>
    <property type="match status" value="2"/>
</dbReference>
<keyword evidence="5" id="KW-0808">Transferase</keyword>
<dbReference type="GO" id="GO:0016874">
    <property type="term" value="F:ligase activity"/>
    <property type="evidence" value="ECO:0007669"/>
    <property type="project" value="UniProtKB-KW"/>
</dbReference>
<dbReference type="InterPro" id="IPR032821">
    <property type="entry name" value="PKS_assoc"/>
</dbReference>
<dbReference type="Pfam" id="PF00501">
    <property type="entry name" value="AMP-binding"/>
    <property type="match status" value="1"/>
</dbReference>
<dbReference type="InterPro" id="IPR014030">
    <property type="entry name" value="Ketoacyl_synth_N"/>
</dbReference>
<dbReference type="InterPro" id="IPR018201">
    <property type="entry name" value="Ketoacyl_synth_AS"/>
</dbReference>
<dbReference type="InterPro" id="IPR036736">
    <property type="entry name" value="ACP-like_sf"/>
</dbReference>
<dbReference type="GeneID" id="31004206"/>
<dbReference type="InterPro" id="IPR009081">
    <property type="entry name" value="PP-bd_ACP"/>
</dbReference>
<evidence type="ECO:0000256" key="2">
    <source>
        <dbReference type="ARBA" id="ARBA00022553"/>
    </source>
</evidence>
<dbReference type="InterPro" id="IPR020806">
    <property type="entry name" value="PKS_PP-bd"/>
</dbReference>
<feature type="active site" description="Proton donor; for dehydratase activity" evidence="9">
    <location>
        <position position="1155"/>
    </location>
</feature>
<dbReference type="Pfam" id="PF00668">
    <property type="entry name" value="Condensation"/>
    <property type="match status" value="1"/>
</dbReference>
<dbReference type="CDD" id="cd00833">
    <property type="entry name" value="PKS"/>
    <property type="match status" value="1"/>
</dbReference>
<feature type="region of interest" description="N-terminal hotdog fold" evidence="9">
    <location>
        <begin position="945"/>
        <end position="1079"/>
    </location>
</feature>
<feature type="region of interest" description="C-terminal hotdog fold" evidence="9">
    <location>
        <begin position="1096"/>
        <end position="1250"/>
    </location>
</feature>
<dbReference type="InterPro" id="IPR042099">
    <property type="entry name" value="ANL_N_sf"/>
</dbReference>
<dbReference type="NCBIfam" id="TIGR01733">
    <property type="entry name" value="AA-adenyl-dom"/>
    <property type="match status" value="1"/>
</dbReference>
<dbReference type="InterPro" id="IPR001227">
    <property type="entry name" value="Ac_transferase_dom_sf"/>
</dbReference>
<dbReference type="InterPro" id="IPR010071">
    <property type="entry name" value="AA_adenyl_dom"/>
</dbReference>
<sequence>MGTIHTPIKEANEPIAVVGSACRFPGSLNTPSMLWDFLCKPHDLLTKISNERFNPDAFYHPDGMHHGTSNVKESYLLREDHRAFDAGFFNIKPVEAHSIDPQQRLLMETVYESLEAAGMSIESLAGSQTGVYVGLMCGDFSEHLQRDPQSLPTYMPTGTARSIISNRVSYFFDWHGPSMTIDTACSSSLVAVHQAVQQLRSGESDVVIAAGANLILGPELYIGEAKLKMLSADSRSRMWDVDADGYARGEGIASVVLKRLSAALQDGDHIECVIREIGVNQDGRTKGITMPNELAQADLIERTYLKAGLNPKDKNQRCQFFEAHGTGTSAGDAREAEGISRAFFGHEFGNSDVENVLYVGSIKTVIGHTEGTAGLAGLLKASLAVQHGIIPPNMLFNSLNPTVSQFYNNLEIVTTAKQWPKVEGPRRASVNSFGFGGTNCHVIVESFEDSSSEHEQVKEVQVPFTPFVFSAASEKALEANLMAYSSHLRLNPDLNLGDFAFTLHSRRSALGVRAAFAARSSDSLCAAIDERIQLHKTDTSTPLGVRPNTAAPSILVVFTGQGAQWPEMGRQLILSSAFVRKSLEELDQTLQDLPDADRPSWSLVEQLLADRSHSRVGEAAISQPLCTALQIVLVELLRAAGISFKAVVGHSSGEIAAAYAAAFISREDAIKIAFYRGLVAKYAGQDRPGAMMAVGTSFDDANDLCALDTFEGRLSVAACNSSSSVTLSGDADAIEEARFILAEEKKFVRTIKVDKAYHSHHMLPCAEPYVSALLECNIEPKQPKTGSCHWYSSTYQGIKMEAQDELKGVYWKDNMVNPVLFSQAIEAAASNEDPFNLVIEVGPHHALKGPVLQTLQDTYGQSILYTGLLSRDKHDVESYANALGYFWSHFSPTGVELGQYDDCLSGGQKRQIIPSLPSYQWDHDRTFWHETRLSRAHRNRKDPYHPLLGSRTLEGTESEMRWRNILRPSELPWVHGHQLQGQMVFPATGYIATAIEAAKYMVKNIPICLIEVCDFVIGKPLTFDDDQSGVEMLFTLSDISKNSSGLYSASFRYHAWTNQESDTLSLLASGCIVVTIDETSSSNDVLPPRSPEQPNMASVREDQFYASLDDLGYGYSGDFRCLSSMKRKLNYGSAYVSVPQQEAVDAVLVHPAFLDVGFQSIFLAYGWPNDGSLDQLHVPRSISRIRINFALCQKDLVPGTQLQLDSHLTDNPLTAGAIRGDVDIFGADGQSTLIQVQGIQVVGLSDGSPQLDRQLYSEHIWGLAIPDAQCAADNRATPEDYELAWSLERVSIFYMKKLQADIKPEERINLEWYHHALFDFVSHILSKTEKGKQRFAKREWLDDTWEQILEIMTRIEMKLTRTVGENLAAAVRGETNILQHLLADGLLNKYYTDAMGLKETTEFLAKSVAQVVHRYPHMKILEIGAGTGGATKSIMRDIGRSFSSYTYTDISTGFFETAKGIFAQNLDRMIFKALDIEKDILEQGYAEHSYDLIIGSLVLHATSSLRKTMENTRRLLKPGGYLIILEIISNDVIRTGFAMSGLPGWWLGRNDGRRFSPCVSSAEWHNLLVETGFSGIDSLSPETDILPRPLSVIISQAVDDQVNLLREPLQYPGQTLGNTQDWDLVIIGGETLRTIKLIDEVIRLLQPWYLPVTRIRSLHDTERLSNISAKSVVLSVTELDQPIFLDFSPETMEGLKRLLGYQRTILWVTQGCRVDEPYMNMTVGFCRTLALEAPDTQLQLLDLDISRRPDARLLAESLLRLNFTQVPEVLWSVEQEIVQEAGKLLIPRLILNQEQNNRYNAARRTIFDTKDVRQTPVILQPTPVGYSLVKHELDLCPNDVQVAVSHSTLVPIANSMYGIAGINISTGKSVLGFSTINGSQLAINTDRLIEYNSSKIGESSRLISLLLVEMEVDNILSVCTSDEHILLHQASAELAERLGERAHEKGLRISFTTSHGKPLDKTWITVHPCSPLRTIKATVPLEVSIFIDYSTNDDGVGTVDIDSSSHSSPVQMSPMDIAGNGKTASSTIVNWSGTTEVSVKLSSIDSQINFAPDKTYVLFGLTSDLGQSLCDWMAAHGARNIVLTSRNPKIDQRWLDQMKRTGVRLQVFCNDITDKVAVQAIVSEIRATFPPIGGIAQGAMVLEDASFFDMSFETMDKVLKPKVLGSIHLDELFQNDDLDFFIFFSSLASVSGNRGQSNYSAANMFMTALAFQRRRKGLAASVLHIGAIMGVGYVMREVSETVFPAIRRAGFTWMPERGFHQCFAEAIVSGRPQSGRSPEIVTGLRLINANEEEPAPWMNIPRFQHCIDRSGTAGLREGHGNAVVAVKTRLLVASTREEALEMIQYAFFAKLQAALQLHIDDPAVQRQVLSSGADELGFDSLVAVEIRSWFLKELEVDMPVLKILGGASVSDLLIFALDKLPDELIPKVAAIPEAVVNTSKIKKDTVTPHFSPSSVISSKATSDGESLFSPVNGSSPPQNSVVSLVSSSSSTYDKEEHFTPNYEPKFEKVVPLSFGQSRFWFLKHYHEDQTTFNITFSTRLKGPVRIRDLENADSNQQPMQGILEKSSLCLEKMNIQNSSQVAEEFEAMKNHVFDIENGEIMRVILLSLNPLNSFLIIGYHHINMDGASLEVFLRDLELVYCRKPLSQPVYQYSAFSLWQRKEIESGKMKDELQYWKSEFADPPTPLPLLPFSSTNRREAVSTYSHYRADVRINSQLAEQIKNMCSKRKTSIYHFYLSVYEAMLFRLLDTNDLCIGMADANRSEDTFVNSMGMYLNLLPLRFHLRSNMQFIDVLKETRRKAYSAMAHSRLPFDVLLDELKVPRSTLYSPLFQAFINYRLGVQEKRAFGDLECEGEEYSLGRTAYDISLDILDNQNSNTLLMFIVQTQLYSAEDARLMCNIYVSLLEQFSKDPTLRLDEPSLFAKEDIAENIQLGMGPNHNSEWPETMVHRVYQIIETFPDSIALKDTEHNELTYRQLANRIGCIVSSLLEANLEEHAPVGVFQEPSPDWVCSILAVMAIGAIYVPFDAKSPTSRLVSMMEDCQPTAVLIHDATASKFGGLRLSSRATVINLANIPLDISHESRSVAAKACDPAVILYTSGTTGVPKGVILSHESLRNENEFEVVSGPEIVLQQSAISFDLSLNQVFTALAHGGTLVIIPRSMRGDAVAIANIIAKEKVTYTGATPSEYLSWLQYGRSELLQNKAWKFAMSCGEQYPQQLANEFKRLELPHLSLWNAYGPTEATLSSNRIQLFLKDDDSNPQHIPVGYTLTNCSVYIVDRDLNPLPAGVPGEVCIGGAGVAIGYLNNKELTTEKFVPNRFANPHFLSRGWQRMYRTGDRGVLQDDGALKILGRIDGDTQIKLRGIRIEMQDIENTILREANGAISDVVVVPRGDPPVLMAHAVLSSVSPKDQTGFLQHLNTSLSLPQYMRPAAIIPIDKMPLTTHGKIDRSAVQILSIAHPSQKPSPVTEITPMENQLWQIWENVISKEVLQLHAIDGDTDFFHVGGNSMLLIKLQELIKQKFGTSLGIMRLFECSTLRTMAAAIQDASVTRSPDIVHWEEEIAFPEELSVMASSQSTNLTRKHATSPLVIILTGSTGFLGKEILQQLIALPSVQEIHCVAVRDEKKLEDMVTSSGKVVIHQGDLSLPQCGLSDQSASEIFSKADAIIHNGADVSFLKSYRSLSPSNVESTKELVRLSLRQRQLIPFHFISTVTTGRLNKSETFGEVSLSSTPPPPGFPDGYVASKWASEAFLERASTSFSLPVYIHRPSSITGEGASDLDVMHNMLKYARLTKSVPESSRWKGYIDFISVENVARGIIQEVLHRENESSTPASNTAHVRYIHHSGDIVTTVESFKDYLTNESGETFIGLPLREWVERAKEHGLNVLVAGYLTASDERQVDVVFQRLIKLKVA</sequence>
<dbReference type="InterPro" id="IPR049552">
    <property type="entry name" value="PKS_DH_N"/>
</dbReference>
<keyword evidence="7" id="KW-0511">Multifunctional enzyme</keyword>
<dbReference type="SMART" id="SM00826">
    <property type="entry name" value="PKS_DH"/>
    <property type="match status" value="1"/>
</dbReference>
<dbReference type="GO" id="GO:0004312">
    <property type="term" value="F:fatty acid synthase activity"/>
    <property type="evidence" value="ECO:0007669"/>
    <property type="project" value="TreeGrafter"/>
</dbReference>
<name>A0A1Q5Q882_TALAT</name>
<dbReference type="Pfam" id="PF08242">
    <property type="entry name" value="Methyltransf_12"/>
    <property type="match status" value="1"/>
</dbReference>
<dbReference type="Pfam" id="PF16197">
    <property type="entry name" value="KAsynt_C_assoc"/>
    <property type="match status" value="1"/>
</dbReference>
<dbReference type="PANTHER" id="PTHR43775:SF20">
    <property type="entry name" value="HYBRID PKS-NRPS SYNTHETASE APDA"/>
    <property type="match status" value="1"/>
</dbReference>
<dbReference type="InterPro" id="IPR013120">
    <property type="entry name" value="FAR_NAD-bd"/>
</dbReference>
<dbReference type="PANTHER" id="PTHR43775">
    <property type="entry name" value="FATTY ACID SYNTHASE"/>
    <property type="match status" value="1"/>
</dbReference>
<dbReference type="GO" id="GO:0008168">
    <property type="term" value="F:methyltransferase activity"/>
    <property type="evidence" value="ECO:0007669"/>
    <property type="project" value="UniProtKB-KW"/>
</dbReference>
<dbReference type="CDD" id="cd05930">
    <property type="entry name" value="A_NRPS"/>
    <property type="match status" value="1"/>
</dbReference>
<dbReference type="Pfam" id="PF02801">
    <property type="entry name" value="Ketoacyl-synt_C"/>
    <property type="match status" value="1"/>
</dbReference>
<dbReference type="InterPro" id="IPR020807">
    <property type="entry name" value="PKS_DH"/>
</dbReference>
<dbReference type="SUPFAM" id="SSF56801">
    <property type="entry name" value="Acetyl-CoA synthetase-like"/>
    <property type="match status" value="1"/>
</dbReference>
<dbReference type="RefSeq" id="XP_020120442.1">
    <property type="nucleotide sequence ID" value="XM_020266776.1"/>
</dbReference>
<dbReference type="Gene3D" id="3.40.47.10">
    <property type="match status" value="1"/>
</dbReference>
<dbReference type="Pfam" id="PF08659">
    <property type="entry name" value="KR"/>
    <property type="match status" value="1"/>
</dbReference>
<dbReference type="SUPFAM" id="SSF47336">
    <property type="entry name" value="ACP-like"/>
    <property type="match status" value="2"/>
</dbReference>
<evidence type="ECO:0000256" key="6">
    <source>
        <dbReference type="ARBA" id="ARBA00022737"/>
    </source>
</evidence>
<dbReference type="InterPro" id="IPR042104">
    <property type="entry name" value="PKS_dehydratase_sf"/>
</dbReference>
<dbReference type="InterPro" id="IPR016036">
    <property type="entry name" value="Malonyl_transacylase_ACP-bd"/>
</dbReference>
<dbReference type="PROSITE" id="PS00606">
    <property type="entry name" value="KS3_1"/>
    <property type="match status" value="1"/>
</dbReference>
<gene>
    <name evidence="14" type="ORF">UA08_04451</name>
</gene>
<dbReference type="InterPro" id="IPR014031">
    <property type="entry name" value="Ketoacyl_synth_C"/>
</dbReference>
<dbReference type="InterPro" id="IPR016035">
    <property type="entry name" value="Acyl_Trfase/lysoPLipase"/>
</dbReference>
<evidence type="ECO:0000259" key="11">
    <source>
        <dbReference type="PROSITE" id="PS50075"/>
    </source>
</evidence>
<dbReference type="GO" id="GO:0004315">
    <property type="term" value="F:3-oxoacyl-[acyl-carrier-protein] synthase activity"/>
    <property type="evidence" value="ECO:0007669"/>
    <property type="project" value="InterPro"/>
</dbReference>
<dbReference type="Pfam" id="PF07993">
    <property type="entry name" value="NAD_binding_4"/>
    <property type="match status" value="1"/>
</dbReference>
<dbReference type="Proteomes" id="UP000214365">
    <property type="component" value="Unassembled WGS sequence"/>
</dbReference>
<dbReference type="SMART" id="SM00822">
    <property type="entry name" value="PKS_KR"/>
    <property type="match status" value="1"/>
</dbReference>
<dbReference type="InterPro" id="IPR013217">
    <property type="entry name" value="Methyltransf_12"/>
</dbReference>
<keyword evidence="6" id="KW-0677">Repeat</keyword>
<feature type="domain" description="Carrier" evidence="11">
    <location>
        <begin position="2345"/>
        <end position="2420"/>
    </location>
</feature>
<dbReference type="CDD" id="cd02440">
    <property type="entry name" value="AdoMet_MTases"/>
    <property type="match status" value="1"/>
</dbReference>
<dbReference type="PROSITE" id="PS50075">
    <property type="entry name" value="CARRIER"/>
    <property type="match status" value="2"/>
</dbReference>
<dbReference type="PROSITE" id="PS00455">
    <property type="entry name" value="AMP_BINDING"/>
    <property type="match status" value="1"/>
</dbReference>
<evidence type="ECO:0000313" key="14">
    <source>
        <dbReference type="EMBL" id="OKL60321.1"/>
    </source>
</evidence>
<feature type="domain" description="Carrier" evidence="11">
    <location>
        <begin position="3467"/>
        <end position="3547"/>
    </location>
</feature>
<dbReference type="GO" id="GO:0032259">
    <property type="term" value="P:methylation"/>
    <property type="evidence" value="ECO:0007669"/>
    <property type="project" value="UniProtKB-KW"/>
</dbReference>
<dbReference type="CDD" id="cd19532">
    <property type="entry name" value="C_PKS-NRPS"/>
    <property type="match status" value="1"/>
</dbReference>
<dbReference type="Gene3D" id="3.40.366.10">
    <property type="entry name" value="Malonyl-Coenzyme A Acyl Carrier Protein, domain 2"/>
    <property type="match status" value="1"/>
</dbReference>
<keyword evidence="15" id="KW-1185">Reference proteome</keyword>
<dbReference type="EMBL" id="LFMY01000005">
    <property type="protein sequence ID" value="OKL60321.1"/>
    <property type="molecule type" value="Genomic_DNA"/>
</dbReference>
<dbReference type="Gene3D" id="3.10.129.110">
    <property type="entry name" value="Polyketide synthase dehydratase"/>
    <property type="match status" value="1"/>
</dbReference>
<feature type="domain" description="Ketosynthase family 3 (KS3)" evidence="12">
    <location>
        <begin position="12"/>
        <end position="446"/>
    </location>
</feature>
<keyword evidence="1" id="KW-0596">Phosphopantetheine</keyword>
<evidence type="ECO:0000256" key="9">
    <source>
        <dbReference type="PROSITE-ProRule" id="PRU01363"/>
    </source>
</evidence>
<comment type="caution">
    <text evidence="14">The sequence shown here is derived from an EMBL/GenBank/DDBJ whole genome shotgun (WGS) entry which is preliminary data.</text>
</comment>
<keyword evidence="4" id="KW-0489">Methyltransferase</keyword>
<dbReference type="InterPro" id="IPR023213">
    <property type="entry name" value="CAT-like_dom_sf"/>
</dbReference>
<dbReference type="InterPro" id="IPR050091">
    <property type="entry name" value="PKS_NRPS_Biosynth_Enz"/>
</dbReference>
<evidence type="ECO:0008006" key="16">
    <source>
        <dbReference type="Google" id="ProtNLM"/>
    </source>
</evidence>
<dbReference type="Pfam" id="PF00698">
    <property type="entry name" value="Acyl_transf_1"/>
    <property type="match status" value="1"/>
</dbReference>
<dbReference type="InterPro" id="IPR001242">
    <property type="entry name" value="Condensation_dom"/>
</dbReference>
<dbReference type="Gene3D" id="3.30.559.10">
    <property type="entry name" value="Chloramphenicol acetyltransferase-like domain"/>
    <property type="match status" value="1"/>
</dbReference>
<dbReference type="Gene3D" id="3.40.50.720">
    <property type="entry name" value="NAD(P)-binding Rossmann-like Domain"/>
    <property type="match status" value="2"/>
</dbReference>
<evidence type="ECO:0000256" key="8">
    <source>
        <dbReference type="ARBA" id="ARBA00029443"/>
    </source>
</evidence>